<dbReference type="PROSITE" id="PS50297">
    <property type="entry name" value="ANK_REP_REGION"/>
    <property type="match status" value="1"/>
</dbReference>
<comment type="caution">
    <text evidence="5">The sequence shown here is derived from an EMBL/GenBank/DDBJ whole genome shotgun (WGS) entry which is preliminary data.</text>
</comment>
<feature type="compositionally biased region" description="Polar residues" evidence="4">
    <location>
        <begin position="145"/>
        <end position="165"/>
    </location>
</feature>
<feature type="region of interest" description="Disordered" evidence="4">
    <location>
        <begin position="142"/>
        <end position="165"/>
    </location>
</feature>
<protein>
    <submittedName>
        <fullName evidence="5">Uncharacterized protein</fullName>
    </submittedName>
</protein>
<name>A0AAD3E0N1_9CHLO</name>
<keyword evidence="2 3" id="KW-0040">ANK repeat</keyword>
<dbReference type="PRINTS" id="PR01415">
    <property type="entry name" value="ANKYRIN"/>
</dbReference>
<dbReference type="SUPFAM" id="SSF48403">
    <property type="entry name" value="Ankyrin repeat"/>
    <property type="match status" value="1"/>
</dbReference>
<dbReference type="InterPro" id="IPR051165">
    <property type="entry name" value="Multifunctional_ANK_Repeat"/>
</dbReference>
<keyword evidence="6" id="KW-1185">Reference proteome</keyword>
<evidence type="ECO:0000256" key="1">
    <source>
        <dbReference type="ARBA" id="ARBA00022737"/>
    </source>
</evidence>
<dbReference type="InterPro" id="IPR036770">
    <property type="entry name" value="Ankyrin_rpt-contain_sf"/>
</dbReference>
<accession>A0AAD3E0N1</accession>
<dbReference type="InterPro" id="IPR002110">
    <property type="entry name" value="Ankyrin_rpt"/>
</dbReference>
<dbReference type="Proteomes" id="UP001054857">
    <property type="component" value="Unassembled WGS sequence"/>
</dbReference>
<evidence type="ECO:0000256" key="3">
    <source>
        <dbReference type="PROSITE-ProRule" id="PRU00023"/>
    </source>
</evidence>
<dbReference type="Pfam" id="PF12796">
    <property type="entry name" value="Ank_2"/>
    <property type="match status" value="1"/>
</dbReference>
<dbReference type="PANTHER" id="PTHR24123">
    <property type="entry name" value="ANKYRIN REPEAT-CONTAINING"/>
    <property type="match status" value="1"/>
</dbReference>
<evidence type="ECO:0000313" key="5">
    <source>
        <dbReference type="EMBL" id="GFR51313.1"/>
    </source>
</evidence>
<proteinExistence type="predicted"/>
<dbReference type="Gene3D" id="1.25.40.20">
    <property type="entry name" value="Ankyrin repeat-containing domain"/>
    <property type="match status" value="2"/>
</dbReference>
<feature type="repeat" description="ANK" evidence="3">
    <location>
        <begin position="74"/>
        <end position="106"/>
    </location>
</feature>
<reference evidence="5 6" key="1">
    <citation type="journal article" date="2021" name="Sci. Rep.">
        <title>Genome sequencing of the multicellular alga Astrephomene provides insights into convergent evolution of germ-soma differentiation.</title>
        <authorList>
            <person name="Yamashita S."/>
            <person name="Yamamoto K."/>
            <person name="Matsuzaki R."/>
            <person name="Suzuki S."/>
            <person name="Yamaguchi H."/>
            <person name="Hirooka S."/>
            <person name="Minakuchi Y."/>
            <person name="Miyagishima S."/>
            <person name="Kawachi M."/>
            <person name="Toyoda A."/>
            <person name="Nozaki H."/>
        </authorList>
    </citation>
    <scope>NUCLEOTIDE SEQUENCE [LARGE SCALE GENOMIC DNA]</scope>
    <source>
        <strain evidence="5 6">NIES-4017</strain>
    </source>
</reference>
<evidence type="ECO:0000313" key="6">
    <source>
        <dbReference type="Proteomes" id="UP001054857"/>
    </source>
</evidence>
<dbReference type="SMART" id="SM00248">
    <property type="entry name" value="ANK"/>
    <property type="match status" value="4"/>
</dbReference>
<evidence type="ECO:0000256" key="2">
    <source>
        <dbReference type="ARBA" id="ARBA00023043"/>
    </source>
</evidence>
<organism evidence="5 6">
    <name type="scientific">Astrephomene gubernaculifera</name>
    <dbReference type="NCBI Taxonomy" id="47775"/>
    <lineage>
        <taxon>Eukaryota</taxon>
        <taxon>Viridiplantae</taxon>
        <taxon>Chlorophyta</taxon>
        <taxon>core chlorophytes</taxon>
        <taxon>Chlorophyceae</taxon>
        <taxon>CS clade</taxon>
        <taxon>Chlamydomonadales</taxon>
        <taxon>Astrephomenaceae</taxon>
        <taxon>Astrephomene</taxon>
    </lineage>
</organism>
<dbReference type="PANTHER" id="PTHR24123:SF33">
    <property type="entry name" value="PROTEIN HOS4"/>
    <property type="match status" value="1"/>
</dbReference>
<evidence type="ECO:0000256" key="4">
    <source>
        <dbReference type="SAM" id="MobiDB-lite"/>
    </source>
</evidence>
<dbReference type="AlphaFoldDB" id="A0AAD3E0N1"/>
<dbReference type="PROSITE" id="PS50088">
    <property type="entry name" value="ANK_REPEAT"/>
    <property type="match status" value="1"/>
</dbReference>
<sequence>MAFLPRSPGLSQATVGDIGRCGQPYNYVPSMLSAEESAAQAGSRLLTAAASGDVAQAARCLADGADRDYQDPSSGETALHRAAQHGHVPVMELILTAGADANHTDYAQRTPLYVAANAGCLPAVRTLLDRSAELFPDRPLADACGSSSSQPLHPQSGQSRGPASTDNDDALFLSLRSTCPLAAASAAARWPIVAALLTRLPPHYQYLPSALRSLRFLVWALASHKAFPREVISRLPRRLPRCVVDAVRPAHLASTPLVLASGNDQQQLMQWLLQQGADPELGAPLLLCAGRFCHGSRTCCVNTLLRRGARPNVAWADSPGDSPLQLAAAGDCFTHVHCLVAYGADVDEEAARVRQVLYTPPEWEAHLDELKAAYDRDRAAAAAAVGGTGAGIGGVEEEAVWCPCGQQHARWPGLWPLEGEEGEQQQEGEVEKEEEGEGAAAAAVAAAEGAGGNSCFNQAPADDAWYRHHRQQMEQLQDGKELAECRRAVDELWRYGCSAVVSELAAGSGGSAVPPSVPPYGSPMPFRVLAAMQDVAGGWLAAAARCRQQRLLRLELYDKAVTAGRRLLERKRTAALAALSGTYGMQQTATAAAAAAAAAASLATRAAAAGVTSRSTEDEGPQAQEAVMCDRGLTTELRMEILVMAGLAPPGVEARRTLAAPTRGSCGCGGCSR</sequence>
<keyword evidence="1" id="KW-0677">Repeat</keyword>
<dbReference type="EMBL" id="BMAR01000048">
    <property type="protein sequence ID" value="GFR51313.1"/>
    <property type="molecule type" value="Genomic_DNA"/>
</dbReference>
<gene>
    <name evidence="5" type="ORF">Agub_g13678</name>
</gene>